<reference evidence="7" key="1">
    <citation type="submission" date="2017-09" db="EMBL/GenBank/DDBJ databases">
        <title>Depth-based differentiation of microbial function through sediment-hosted aquifers and enrichment of novel symbionts in the deep terrestrial subsurface.</title>
        <authorList>
            <person name="Probst A.J."/>
            <person name="Ladd B."/>
            <person name="Jarett J.K."/>
            <person name="Geller-Mcgrath D.E."/>
            <person name="Sieber C.M.K."/>
            <person name="Emerson J.B."/>
            <person name="Anantharaman K."/>
            <person name="Thomas B.C."/>
            <person name="Malmstrom R."/>
            <person name="Stieglmeier M."/>
            <person name="Klingl A."/>
            <person name="Woyke T."/>
            <person name="Ryan C.M."/>
            <person name="Banfield J.F."/>
        </authorList>
    </citation>
    <scope>NUCLEOTIDE SEQUENCE [LARGE SCALE GENOMIC DNA]</scope>
</reference>
<feature type="domain" description="Asparaginase/glutaminase C-terminal" evidence="5">
    <location>
        <begin position="237"/>
        <end position="347"/>
    </location>
</feature>
<dbReference type="InterPro" id="IPR027474">
    <property type="entry name" value="L-asparaginase_N"/>
</dbReference>
<dbReference type="Proteomes" id="UP000228568">
    <property type="component" value="Unassembled WGS sequence"/>
</dbReference>
<dbReference type="InterPro" id="IPR006034">
    <property type="entry name" value="Asparaginase/glutaminase-like"/>
</dbReference>
<dbReference type="CDD" id="cd08963">
    <property type="entry name" value="L-asparaginase_I"/>
    <property type="match status" value="1"/>
</dbReference>
<dbReference type="AlphaFoldDB" id="A0A2M7V8P7"/>
<evidence type="ECO:0000256" key="1">
    <source>
        <dbReference type="ARBA" id="ARBA00010518"/>
    </source>
</evidence>
<dbReference type="InterPro" id="IPR036152">
    <property type="entry name" value="Asp/glu_Ase-like_sf"/>
</dbReference>
<dbReference type="PRINTS" id="PR00139">
    <property type="entry name" value="ASNGLNASE"/>
</dbReference>
<dbReference type="PROSITE" id="PS00144">
    <property type="entry name" value="ASN_GLN_ASE_1"/>
    <property type="match status" value="1"/>
</dbReference>
<evidence type="ECO:0000313" key="6">
    <source>
        <dbReference type="EMBL" id="PIZ95190.1"/>
    </source>
</evidence>
<dbReference type="InterPro" id="IPR040919">
    <property type="entry name" value="Asparaginase_C"/>
</dbReference>
<dbReference type="SMART" id="SM00870">
    <property type="entry name" value="Asparaginase"/>
    <property type="match status" value="1"/>
</dbReference>
<dbReference type="Gene3D" id="3.40.50.40">
    <property type="match status" value="1"/>
</dbReference>
<feature type="active site" description="O-isoaspartyl threonine intermediate" evidence="2">
    <location>
        <position position="17"/>
    </location>
</feature>
<dbReference type="InterPro" id="IPR020827">
    <property type="entry name" value="Asparaginase/glutaminase_AS1"/>
</dbReference>
<dbReference type="Pfam" id="PF17763">
    <property type="entry name" value="Asparaginase_C"/>
    <property type="match status" value="1"/>
</dbReference>
<evidence type="ECO:0000256" key="2">
    <source>
        <dbReference type="PIRSR" id="PIRSR001220-1"/>
    </source>
</evidence>
<proteinExistence type="inferred from homology"/>
<dbReference type="EMBL" id="PFPK01000018">
    <property type="protein sequence ID" value="PIZ95190.1"/>
    <property type="molecule type" value="Genomic_DNA"/>
</dbReference>
<evidence type="ECO:0000256" key="3">
    <source>
        <dbReference type="PROSITE-ProRule" id="PRU10099"/>
    </source>
</evidence>
<feature type="domain" description="L-asparaginase N-terminal" evidence="4">
    <location>
        <begin position="8"/>
        <end position="196"/>
    </location>
</feature>
<dbReference type="PIRSF" id="PIRSF500176">
    <property type="entry name" value="L_ASNase"/>
    <property type="match status" value="1"/>
</dbReference>
<evidence type="ECO:0000313" key="7">
    <source>
        <dbReference type="Proteomes" id="UP000228568"/>
    </source>
</evidence>
<dbReference type="Gene3D" id="3.40.50.1170">
    <property type="entry name" value="L-asparaginase, N-terminal domain"/>
    <property type="match status" value="1"/>
</dbReference>
<comment type="caution">
    <text evidence="6">The sequence shown here is derived from an EMBL/GenBank/DDBJ whole genome shotgun (WGS) entry which is preliminary data.</text>
</comment>
<evidence type="ECO:0008006" key="8">
    <source>
        <dbReference type="Google" id="ProtNLM"/>
    </source>
</evidence>
<evidence type="ECO:0000259" key="4">
    <source>
        <dbReference type="Pfam" id="PF00710"/>
    </source>
</evidence>
<feature type="active site" evidence="3">
    <location>
        <position position="17"/>
    </location>
</feature>
<dbReference type="InterPro" id="IPR041725">
    <property type="entry name" value="L-asparaginase_I"/>
</dbReference>
<sequence>MSTYTKKRILVIFTGGTVAGNVAESNVSQNTKSDPNSFLSILENSVDIVKKNWNIEITPSISELLNVDSSNMQPENWTSIIEEIQNKYDDFDAFIVLHGTNTMGYTAAALTFALENINKPVILTGAQVPLGYLGTDSVTNLVNSLRMAVWGYHEVKGVMAVFGSKIITGSRVKKGTDFDYDPFKAFQTGALGDIGRFMRIDEAAMKKHIAYLSKYKALAIQSRVLSVKKDFDTKSIASLTEFPGMSVDLFRSLVENNGMTAFIFRAFGAGDPSSHLFPAFEYLKEKQIPIVVTTQAPSGVSNFQVNETGQYLREYDLAIPAYDMSIESMTVKLSWLLAQKINYEQIKIKMLEDLHGEINVCQELI</sequence>
<dbReference type="PROSITE" id="PS51732">
    <property type="entry name" value="ASN_GLN_ASE_3"/>
    <property type="match status" value="1"/>
</dbReference>
<protein>
    <recommendedName>
        <fullName evidence="8">L-asparaginase 1</fullName>
    </recommendedName>
</protein>
<accession>A0A2M7V8P7</accession>
<evidence type="ECO:0000259" key="5">
    <source>
        <dbReference type="Pfam" id="PF17763"/>
    </source>
</evidence>
<gene>
    <name evidence="6" type="ORF">COX81_01440</name>
</gene>
<dbReference type="SUPFAM" id="SSF53774">
    <property type="entry name" value="Glutaminase/Asparaginase"/>
    <property type="match status" value="1"/>
</dbReference>
<dbReference type="PIRSF" id="PIRSF001220">
    <property type="entry name" value="L-ASNase_gatD"/>
    <property type="match status" value="1"/>
</dbReference>
<dbReference type="InterPro" id="IPR037152">
    <property type="entry name" value="L-asparaginase_N_sf"/>
</dbReference>
<dbReference type="Pfam" id="PF00710">
    <property type="entry name" value="Asparaginase"/>
    <property type="match status" value="1"/>
</dbReference>
<name>A0A2M7V8P7_9BACT</name>
<dbReference type="PANTHER" id="PTHR11707:SF28">
    <property type="entry name" value="60 KDA LYSOPHOSPHOLIPASE"/>
    <property type="match status" value="1"/>
</dbReference>
<organism evidence="6 7">
    <name type="scientific">Candidatus Magasanikbacteria bacterium CG_4_10_14_0_2_um_filter_37_12</name>
    <dbReference type="NCBI Taxonomy" id="1974637"/>
    <lineage>
        <taxon>Bacteria</taxon>
        <taxon>Candidatus Magasanikiibacteriota</taxon>
    </lineage>
</organism>
<dbReference type="PANTHER" id="PTHR11707">
    <property type="entry name" value="L-ASPARAGINASE"/>
    <property type="match status" value="1"/>
</dbReference>
<comment type="similarity">
    <text evidence="1">Belongs to the asparaginase 1 family.</text>
</comment>
<dbReference type="InterPro" id="IPR027473">
    <property type="entry name" value="L-asparaginase_C"/>
</dbReference>
<dbReference type="GO" id="GO:0004067">
    <property type="term" value="F:asparaginase activity"/>
    <property type="evidence" value="ECO:0007669"/>
    <property type="project" value="UniProtKB-UniRule"/>
</dbReference>
<dbReference type="SFLD" id="SFLDS00057">
    <property type="entry name" value="Glutaminase/Asparaginase"/>
    <property type="match status" value="1"/>
</dbReference>
<dbReference type="GO" id="GO:0006520">
    <property type="term" value="P:amino acid metabolic process"/>
    <property type="evidence" value="ECO:0007669"/>
    <property type="project" value="InterPro"/>
</dbReference>